<dbReference type="InterPro" id="IPR052522">
    <property type="entry name" value="ABC-2_transport_permease"/>
</dbReference>
<feature type="transmembrane region" description="Helical" evidence="5">
    <location>
        <begin position="232"/>
        <end position="254"/>
    </location>
</feature>
<keyword evidence="4 5" id="KW-0472">Membrane</keyword>
<gene>
    <name evidence="7" type="ORF">AUP44_13845</name>
</gene>
<feature type="transmembrane region" description="Helical" evidence="5">
    <location>
        <begin position="147"/>
        <end position="170"/>
    </location>
</feature>
<keyword evidence="5" id="KW-0813">Transport</keyword>
<dbReference type="OrthoDB" id="9804001at2"/>
<proteinExistence type="inferred from homology"/>
<dbReference type="AlphaFoldDB" id="A0A161QZF6"/>
<name>A0A161QZF6_9PROT</name>
<feature type="domain" description="ABC transmembrane type-2" evidence="6">
    <location>
        <begin position="28"/>
        <end position="254"/>
    </location>
</feature>
<keyword evidence="2 5" id="KW-0812">Transmembrane</keyword>
<evidence type="ECO:0000313" key="8">
    <source>
        <dbReference type="Proteomes" id="UP000075787"/>
    </source>
</evidence>
<evidence type="ECO:0000256" key="5">
    <source>
        <dbReference type="RuleBase" id="RU361157"/>
    </source>
</evidence>
<accession>A0A161QZF6</accession>
<feature type="transmembrane region" description="Helical" evidence="5">
    <location>
        <begin position="34"/>
        <end position="52"/>
    </location>
</feature>
<dbReference type="PROSITE" id="PS51012">
    <property type="entry name" value="ABC_TM2"/>
    <property type="match status" value="1"/>
</dbReference>
<comment type="similarity">
    <text evidence="5">Belongs to the ABC-2 integral membrane protein family.</text>
</comment>
<dbReference type="InterPro" id="IPR047817">
    <property type="entry name" value="ABC2_TM_bact-type"/>
</dbReference>
<organism evidence="7 8">
    <name type="scientific">Tistrella mobilis</name>
    <dbReference type="NCBI Taxonomy" id="171437"/>
    <lineage>
        <taxon>Bacteria</taxon>
        <taxon>Pseudomonadati</taxon>
        <taxon>Pseudomonadota</taxon>
        <taxon>Alphaproteobacteria</taxon>
        <taxon>Geminicoccales</taxon>
        <taxon>Geminicoccaceae</taxon>
        <taxon>Tistrella</taxon>
    </lineage>
</organism>
<reference evidence="7 8" key="1">
    <citation type="submission" date="2015-12" db="EMBL/GenBank/DDBJ databases">
        <title>Genome sequence of Tistrella mobilis MCCC 1A02139.</title>
        <authorList>
            <person name="Lu L."/>
            <person name="Lai Q."/>
            <person name="Shao Z."/>
            <person name="Qian P."/>
        </authorList>
    </citation>
    <scope>NUCLEOTIDE SEQUENCE [LARGE SCALE GENOMIC DNA]</scope>
    <source>
        <strain evidence="7 8">MCCC 1A02139</strain>
    </source>
</reference>
<dbReference type="InterPro" id="IPR000412">
    <property type="entry name" value="ABC_2_transport"/>
</dbReference>
<sequence>MGEPRQMGAVNWRGFATLYLREVRRFVKVAGQTLTAPVVTGLLFLAIFSLALGRAVETVGDVPYLEFLAPGLIMMQVVQNAFANSSSSLMISKVQGNIVDVLMAPLSAVEMTLGYALGAVTRGVTVGIVLIAAMSPFVHFEFAHPGFVIYHLVAASAMMALIGILVGVWADKFDQMAAITNFVITPLSFLSGTFYSVERLPEGWSFAAHLNPFFYMIDGFRYGITGHADGSVLAGMAVLAGVDLVLGIACWQALARGWKLKA</sequence>
<dbReference type="PIRSF" id="PIRSF006648">
    <property type="entry name" value="DrrB"/>
    <property type="match status" value="1"/>
</dbReference>
<dbReference type="PANTHER" id="PTHR43332:SF2">
    <property type="entry name" value="INNER MEMBRANE TRANSPORT PERMEASE YADH"/>
    <property type="match status" value="1"/>
</dbReference>
<evidence type="ECO:0000256" key="2">
    <source>
        <dbReference type="ARBA" id="ARBA00022692"/>
    </source>
</evidence>
<evidence type="ECO:0000256" key="1">
    <source>
        <dbReference type="ARBA" id="ARBA00004141"/>
    </source>
</evidence>
<protein>
    <recommendedName>
        <fullName evidence="5">Transport permease protein</fullName>
    </recommendedName>
</protein>
<evidence type="ECO:0000259" key="6">
    <source>
        <dbReference type="PROSITE" id="PS51012"/>
    </source>
</evidence>
<dbReference type="GeneID" id="97240220"/>
<keyword evidence="5" id="KW-1003">Cell membrane</keyword>
<dbReference type="Pfam" id="PF01061">
    <property type="entry name" value="ABC2_membrane"/>
    <property type="match status" value="1"/>
</dbReference>
<evidence type="ECO:0000313" key="7">
    <source>
        <dbReference type="EMBL" id="KYO50219.1"/>
    </source>
</evidence>
<dbReference type="InterPro" id="IPR013525">
    <property type="entry name" value="ABC2_TM"/>
</dbReference>
<dbReference type="RefSeq" id="WP_062768581.1">
    <property type="nucleotide sequence ID" value="NZ_CP121045.1"/>
</dbReference>
<dbReference type="Proteomes" id="UP000075787">
    <property type="component" value="Unassembled WGS sequence"/>
</dbReference>
<dbReference type="GO" id="GO:0140359">
    <property type="term" value="F:ABC-type transporter activity"/>
    <property type="evidence" value="ECO:0007669"/>
    <property type="project" value="InterPro"/>
</dbReference>
<comment type="caution">
    <text evidence="7">The sequence shown here is derived from an EMBL/GenBank/DDBJ whole genome shotgun (WGS) entry which is preliminary data.</text>
</comment>
<evidence type="ECO:0000256" key="4">
    <source>
        <dbReference type="ARBA" id="ARBA00023136"/>
    </source>
</evidence>
<feature type="transmembrane region" description="Helical" evidence="5">
    <location>
        <begin position="113"/>
        <end position="135"/>
    </location>
</feature>
<dbReference type="GO" id="GO:0043190">
    <property type="term" value="C:ATP-binding cassette (ABC) transporter complex"/>
    <property type="evidence" value="ECO:0007669"/>
    <property type="project" value="InterPro"/>
</dbReference>
<comment type="subcellular location">
    <subcellularLocation>
        <location evidence="5">Cell inner membrane</location>
        <topology evidence="5">Multi-pass membrane protein</topology>
    </subcellularLocation>
    <subcellularLocation>
        <location evidence="1">Membrane</location>
        <topology evidence="1">Multi-pass membrane protein</topology>
    </subcellularLocation>
</comment>
<keyword evidence="3 5" id="KW-1133">Transmembrane helix</keyword>
<dbReference type="PRINTS" id="PR00164">
    <property type="entry name" value="ABC2TRNSPORT"/>
</dbReference>
<comment type="caution">
    <text evidence="5">Lacks conserved residue(s) required for the propagation of feature annotation.</text>
</comment>
<dbReference type="PANTHER" id="PTHR43332">
    <property type="entry name" value="INNER MEMBRANE TRANSPORT PERMEASE YADH-RELATED"/>
    <property type="match status" value="1"/>
</dbReference>
<dbReference type="EMBL" id="LPZR01000203">
    <property type="protein sequence ID" value="KYO50219.1"/>
    <property type="molecule type" value="Genomic_DNA"/>
</dbReference>
<evidence type="ECO:0000256" key="3">
    <source>
        <dbReference type="ARBA" id="ARBA00022989"/>
    </source>
</evidence>